<keyword evidence="3" id="KW-1185">Reference proteome</keyword>
<proteinExistence type="predicted"/>
<evidence type="ECO:0000313" key="3">
    <source>
        <dbReference type="Proteomes" id="UP001303889"/>
    </source>
</evidence>
<dbReference type="Proteomes" id="UP001303889">
    <property type="component" value="Unassembled WGS sequence"/>
</dbReference>
<reference evidence="2" key="2">
    <citation type="submission" date="2023-05" db="EMBL/GenBank/DDBJ databases">
        <authorList>
            <consortium name="Lawrence Berkeley National Laboratory"/>
            <person name="Steindorff A."/>
            <person name="Hensen N."/>
            <person name="Bonometti L."/>
            <person name="Westerberg I."/>
            <person name="Brannstrom I.O."/>
            <person name="Guillou S."/>
            <person name="Cros-Aarteil S."/>
            <person name="Calhoun S."/>
            <person name="Haridas S."/>
            <person name="Kuo A."/>
            <person name="Mondo S."/>
            <person name="Pangilinan J."/>
            <person name="Riley R."/>
            <person name="Labutti K."/>
            <person name="Andreopoulos B."/>
            <person name="Lipzen A."/>
            <person name="Chen C."/>
            <person name="Yanf M."/>
            <person name="Daum C."/>
            <person name="Ng V."/>
            <person name="Clum A."/>
            <person name="Ohm R."/>
            <person name="Martin F."/>
            <person name="Silar P."/>
            <person name="Natvig D."/>
            <person name="Lalanne C."/>
            <person name="Gautier V."/>
            <person name="Ament-Velasquez S.L."/>
            <person name="Kruys A."/>
            <person name="Hutchinson M.I."/>
            <person name="Powell A.J."/>
            <person name="Barry K."/>
            <person name="Miller A.N."/>
            <person name="Grigoriev I.V."/>
            <person name="Debuchy R."/>
            <person name="Gladieux P."/>
            <person name="Thoren M.H."/>
            <person name="Johannesson H."/>
        </authorList>
    </citation>
    <scope>NUCLEOTIDE SEQUENCE</scope>
    <source>
        <strain evidence="2">CBS 103.79</strain>
    </source>
</reference>
<sequence length="238" mass="26493">MAAPANAAVRERRRRSTPLDLEHMNVIKALTAAEYSRRQFILNFAASKDTRLLVPGQKSEAVKAAEEWVVAWLGQNGCQEVNSEFFRYKVDERLWSTYVGSAIEFPFGFMSGESGASTSDISSLEAEKIRPKSEAFPHGHGIELNDVVTISMATSAPITSPRKQQQQQQQPQTPAPPLTFRRRSTKTRLPASSPPDKKRSFSLTSLDDLKTPPKSTPSKSPFFVRLGRSWSRRLSAAV</sequence>
<gene>
    <name evidence="2" type="ORF">C8A05DRAFT_45997</name>
</gene>
<protein>
    <submittedName>
        <fullName evidence="2">Uncharacterized protein</fullName>
    </submittedName>
</protein>
<evidence type="ECO:0000313" key="2">
    <source>
        <dbReference type="EMBL" id="KAK3900083.1"/>
    </source>
</evidence>
<feature type="region of interest" description="Disordered" evidence="1">
    <location>
        <begin position="157"/>
        <end position="224"/>
    </location>
</feature>
<accession>A0AAN6MHL6</accession>
<organism evidence="2 3">
    <name type="scientific">Staphylotrichum tortipilum</name>
    <dbReference type="NCBI Taxonomy" id="2831512"/>
    <lineage>
        <taxon>Eukaryota</taxon>
        <taxon>Fungi</taxon>
        <taxon>Dikarya</taxon>
        <taxon>Ascomycota</taxon>
        <taxon>Pezizomycotina</taxon>
        <taxon>Sordariomycetes</taxon>
        <taxon>Sordariomycetidae</taxon>
        <taxon>Sordariales</taxon>
        <taxon>Chaetomiaceae</taxon>
        <taxon>Staphylotrichum</taxon>
    </lineage>
</organism>
<feature type="compositionally biased region" description="Low complexity" evidence="1">
    <location>
        <begin position="212"/>
        <end position="221"/>
    </location>
</feature>
<name>A0AAN6MHL6_9PEZI</name>
<dbReference type="AlphaFoldDB" id="A0AAN6MHL6"/>
<comment type="caution">
    <text evidence="2">The sequence shown here is derived from an EMBL/GenBank/DDBJ whole genome shotgun (WGS) entry which is preliminary data.</text>
</comment>
<dbReference type="EMBL" id="MU855707">
    <property type="protein sequence ID" value="KAK3900083.1"/>
    <property type="molecule type" value="Genomic_DNA"/>
</dbReference>
<reference evidence="2" key="1">
    <citation type="journal article" date="2023" name="Mol. Phylogenet. Evol.">
        <title>Genome-scale phylogeny and comparative genomics of the fungal order Sordariales.</title>
        <authorList>
            <person name="Hensen N."/>
            <person name="Bonometti L."/>
            <person name="Westerberg I."/>
            <person name="Brannstrom I.O."/>
            <person name="Guillou S."/>
            <person name="Cros-Aarteil S."/>
            <person name="Calhoun S."/>
            <person name="Haridas S."/>
            <person name="Kuo A."/>
            <person name="Mondo S."/>
            <person name="Pangilinan J."/>
            <person name="Riley R."/>
            <person name="LaButti K."/>
            <person name="Andreopoulos B."/>
            <person name="Lipzen A."/>
            <person name="Chen C."/>
            <person name="Yan M."/>
            <person name="Daum C."/>
            <person name="Ng V."/>
            <person name="Clum A."/>
            <person name="Steindorff A."/>
            <person name="Ohm R.A."/>
            <person name="Martin F."/>
            <person name="Silar P."/>
            <person name="Natvig D.O."/>
            <person name="Lalanne C."/>
            <person name="Gautier V."/>
            <person name="Ament-Velasquez S.L."/>
            <person name="Kruys A."/>
            <person name="Hutchinson M.I."/>
            <person name="Powell A.J."/>
            <person name="Barry K."/>
            <person name="Miller A.N."/>
            <person name="Grigoriev I.V."/>
            <person name="Debuchy R."/>
            <person name="Gladieux P."/>
            <person name="Hiltunen Thoren M."/>
            <person name="Johannesson H."/>
        </authorList>
    </citation>
    <scope>NUCLEOTIDE SEQUENCE</scope>
    <source>
        <strain evidence="2">CBS 103.79</strain>
    </source>
</reference>
<evidence type="ECO:0000256" key="1">
    <source>
        <dbReference type="SAM" id="MobiDB-lite"/>
    </source>
</evidence>